<feature type="domain" description="Reverse transcriptase Ty1/copia-type" evidence="2">
    <location>
        <begin position="905"/>
        <end position="1109"/>
    </location>
</feature>
<dbReference type="CDD" id="cd09272">
    <property type="entry name" value="RNase_HI_RT_Ty1"/>
    <property type="match status" value="1"/>
</dbReference>
<feature type="region of interest" description="Disordered" evidence="1">
    <location>
        <begin position="1385"/>
        <end position="1422"/>
    </location>
</feature>
<dbReference type="Pfam" id="PF07727">
    <property type="entry name" value="RVT_2"/>
    <property type="match status" value="1"/>
</dbReference>
<dbReference type="GO" id="GO:0003676">
    <property type="term" value="F:nucleic acid binding"/>
    <property type="evidence" value="ECO:0007669"/>
    <property type="project" value="InterPro"/>
</dbReference>
<feature type="compositionally biased region" description="Acidic residues" evidence="1">
    <location>
        <begin position="1385"/>
        <end position="1402"/>
    </location>
</feature>
<evidence type="ECO:0000256" key="1">
    <source>
        <dbReference type="SAM" id="MobiDB-lite"/>
    </source>
</evidence>
<feature type="region of interest" description="Disordered" evidence="1">
    <location>
        <begin position="36"/>
        <end position="60"/>
    </location>
</feature>
<dbReference type="SUPFAM" id="SSF53098">
    <property type="entry name" value="Ribonuclease H-like"/>
    <property type="match status" value="1"/>
</dbReference>
<dbReference type="InterPro" id="IPR036397">
    <property type="entry name" value="RNaseH_sf"/>
</dbReference>
<dbReference type="GO" id="GO:0008233">
    <property type="term" value="F:peptidase activity"/>
    <property type="evidence" value="ECO:0007669"/>
    <property type="project" value="UniProtKB-KW"/>
</dbReference>
<name>A0A9P1FJN8_9DINO</name>
<evidence type="ECO:0000313" key="4">
    <source>
        <dbReference type="EMBL" id="CAL1131993.1"/>
    </source>
</evidence>
<dbReference type="InterPro" id="IPR012337">
    <property type="entry name" value="RNaseH-like_sf"/>
</dbReference>
<dbReference type="Proteomes" id="UP001152797">
    <property type="component" value="Unassembled WGS sequence"/>
</dbReference>
<evidence type="ECO:0000313" key="3">
    <source>
        <dbReference type="EMBL" id="CAI3978618.1"/>
    </source>
</evidence>
<organism evidence="3">
    <name type="scientific">Cladocopium goreaui</name>
    <dbReference type="NCBI Taxonomy" id="2562237"/>
    <lineage>
        <taxon>Eukaryota</taxon>
        <taxon>Sar</taxon>
        <taxon>Alveolata</taxon>
        <taxon>Dinophyceae</taxon>
        <taxon>Suessiales</taxon>
        <taxon>Symbiodiniaceae</taxon>
        <taxon>Cladocopium</taxon>
    </lineage>
</organism>
<feature type="region of interest" description="Disordered" evidence="1">
    <location>
        <begin position="269"/>
        <end position="291"/>
    </location>
</feature>
<keyword evidence="6" id="KW-1185">Reference proteome</keyword>
<dbReference type="EMBL" id="CAMXCT010000424">
    <property type="protein sequence ID" value="CAI3978618.1"/>
    <property type="molecule type" value="Genomic_DNA"/>
</dbReference>
<comment type="caution">
    <text evidence="3">The sequence shown here is derived from an EMBL/GenBank/DDBJ whole genome shotgun (WGS) entry which is preliminary data.</text>
</comment>
<proteinExistence type="predicted"/>
<accession>A0A9P1FJN8</accession>
<dbReference type="Gene3D" id="3.30.420.10">
    <property type="entry name" value="Ribonuclease H-like superfamily/Ribonuclease H"/>
    <property type="match status" value="1"/>
</dbReference>
<feature type="compositionally biased region" description="Polar residues" evidence="1">
    <location>
        <begin position="540"/>
        <end position="552"/>
    </location>
</feature>
<dbReference type="InterPro" id="IPR013103">
    <property type="entry name" value="RVT_2"/>
</dbReference>
<reference evidence="4" key="2">
    <citation type="submission" date="2024-04" db="EMBL/GenBank/DDBJ databases">
        <authorList>
            <person name="Chen Y."/>
            <person name="Shah S."/>
            <person name="Dougan E. K."/>
            <person name="Thang M."/>
            <person name="Chan C."/>
        </authorList>
    </citation>
    <scope>NUCLEOTIDE SEQUENCE [LARGE SCALE GENOMIC DNA]</scope>
</reference>
<gene>
    <name evidence="3" type="ORF">C1SCF055_LOCUS6655</name>
</gene>
<feature type="region of interest" description="Disordered" evidence="1">
    <location>
        <begin position="1"/>
        <end position="24"/>
    </location>
</feature>
<dbReference type="PANTHER" id="PTHR11439">
    <property type="entry name" value="GAG-POL-RELATED RETROTRANSPOSON"/>
    <property type="match status" value="1"/>
</dbReference>
<evidence type="ECO:0000259" key="2">
    <source>
        <dbReference type="Pfam" id="PF07727"/>
    </source>
</evidence>
<dbReference type="OrthoDB" id="449209at2759"/>
<reference evidence="3" key="1">
    <citation type="submission" date="2022-10" db="EMBL/GenBank/DDBJ databases">
        <authorList>
            <person name="Chen Y."/>
            <person name="Dougan E. K."/>
            <person name="Chan C."/>
            <person name="Rhodes N."/>
            <person name="Thang M."/>
        </authorList>
    </citation>
    <scope>NUCLEOTIDE SEQUENCE</scope>
</reference>
<dbReference type="EMBL" id="CAMXCT030000424">
    <property type="protein sequence ID" value="CAL4765930.1"/>
    <property type="molecule type" value="Genomic_DNA"/>
</dbReference>
<feature type="region of interest" description="Disordered" evidence="1">
    <location>
        <begin position="513"/>
        <end position="553"/>
    </location>
</feature>
<feature type="region of interest" description="Disordered" evidence="1">
    <location>
        <begin position="1301"/>
        <end position="1324"/>
    </location>
</feature>
<dbReference type="GO" id="GO:0006508">
    <property type="term" value="P:proteolysis"/>
    <property type="evidence" value="ECO:0007669"/>
    <property type="project" value="UniProtKB-KW"/>
</dbReference>
<evidence type="ECO:0000313" key="5">
    <source>
        <dbReference type="EMBL" id="CAL4765930.1"/>
    </source>
</evidence>
<evidence type="ECO:0000313" key="6">
    <source>
        <dbReference type="Proteomes" id="UP001152797"/>
    </source>
</evidence>
<keyword evidence="5" id="KW-0645">Protease</keyword>
<dbReference type="PANTHER" id="PTHR11439:SF498">
    <property type="entry name" value="DNAK FAMILY PROTEIN"/>
    <property type="match status" value="1"/>
</dbReference>
<protein>
    <submittedName>
        <fullName evidence="5">Copia protein (Gag-int-pol protein) [Cleaved into: Copia VLP protein Copia protease ]</fullName>
    </submittedName>
</protein>
<feature type="compositionally biased region" description="Basic and acidic residues" evidence="1">
    <location>
        <begin position="15"/>
        <end position="24"/>
    </location>
</feature>
<feature type="compositionally biased region" description="Basic and acidic residues" evidence="1">
    <location>
        <begin position="529"/>
        <end position="538"/>
    </location>
</feature>
<sequence>MSFPAPDAGAPSHDVAVEGHDSPDIESMIREADDTELVKHSTGPKGVVPSEFKSKDSHVPIPVPEEDSLKVVTSHLKIPVDHLLTHLPAHPGCDVCKEAKLRAKAHKRFANQGSSIREIRAIEAPTTFLQRICVDHLESAENGWRDERYALVVVDQFTGSLFAYPSKSKNQAAVELALRHFVGNRASPVVISDRYPSILAAVKSIGLASDPTPPNSLVKNPLAESAINIIRQGTRALLLQAGLDVAHWPRAMMCFCYQYDLNTPPSNYEGSLRHESHKHHHSLPAGVEGPEVPLPDVESKLHLALGYQPEPRLLPFGCLVWYLGKIKDPNAPKSFTPNGKPALYLAPEVAPGLRSRDVHLLLDLNLLTSTGQVREIVTRDFVPPSGSWHFPLTRVVMLKQPSRDFDRGHLLRSDPAVPESSDLPRNRSITKRRILLYGQSPECDGCLNGSYSHTQACRQRFNVLLDASEPLPRGDGDLDLDVTEHVDDEIHDVESVFRLFDTIIPDDVIPSNPLDEDLVPECPPASPNELHEQHRDDDYSPTSMASSDSTPESWFDDSVIGEVVWAPGGVAKRANKGLFIEFCCKEGSALSKVAEALGISYLGITKESFDVQNDDNFHQLLCWVQEEIQQDIGPIHLWGNLPGAAWSPWQRMALHRYPGYEEKLLAKRAESLELVRKFRSLAELVCFSRGGSSSFAWSKDSEGWDEPEVQDCIDSLGMKGVQFDGCVFDLEFDGKKPKRQWVVQTTNDRLLNELASKKCKHEKGFHDQLEGSLTKKSGLYNMSMVICLVSTLFPGVILDQIPALPVLPFQLDPHRSRLQDYHTPDLCVLATIHKLLTRDEMRSDPKAIQAIKDEGAGVRAKEVWLDSSVMEKSERLALAKSQGKTIHMAEVMPIASIKFWESPDKRKYKGRLVFRGDQVKDTWGGAAQFGAMYSTPTNTQAINLAVYYGLLKGHKLTAADCTRAFLQALLLMDEETYVVLPKELWLDSWHGKYRQPTVLLQKALYGHPLASAFWEMHLRQVLIGDLGLVAVDGHPSVFRCPKTCLLIVVYVDDVLVSGPECHHESFWKSLRRYIEIDEVEPLSQFIGRNHVVEGNKCVYNMSDYCQQAVDLYADAVGGKVAFRQVSTPYVNENILTQADFETQGQVSHKASSVLMKLLWVCRLARPDLAYAISSLSTQVTRWSRNSDKQLFRLVSYLNSTKELCLVTQVCDPPEACTLDLYCDADLGGCPFTAKSTSGLFLVIRGPAGTFCPITWRARRQQHVARSTADAELNSLSKGLYEELLPIHQLLTELLGQQIPRPTVREDNSAEASETAFNAVPRLPKDPAAQAVQKKMEEIARLASRNQYERWLYNHFHDVADDMCREDSDMFLPIVGPLCLYHEGNESLEEETEEGEESPATDDPSDHDSGDGNGEGENQKARSRSPRYRRVFVRIGVTEITECMVPLIFLFAYLFSAWLERPGILEEQTLGKGRLCSMGEEGKPPGDECLGGGLAEGSWRGSASTFGQQPDELCRFLAPTTPNFKCHNHEFASAPSLEFRVGEASGTRQTSGCKPHESFLKRAWAFVLRVWMWQQRIWFLLVCASRCLALDPMFGTVSLSPHVTAALAAHNKLVPVPLSVDTALAQRQRALIAQVDLAASRFQLEAKRCCFC</sequence>
<dbReference type="EMBL" id="CAMXCT020000424">
    <property type="protein sequence ID" value="CAL1131993.1"/>
    <property type="molecule type" value="Genomic_DNA"/>
</dbReference>
<keyword evidence="5" id="KW-0378">Hydrolase</keyword>